<feature type="domain" description="Fe2OG dioxygenase" evidence="2">
    <location>
        <begin position="124"/>
        <end position="237"/>
    </location>
</feature>
<keyword evidence="1" id="KW-0479">Metal-binding</keyword>
<dbReference type="RefSeq" id="WP_168081760.1">
    <property type="nucleotide sequence ID" value="NZ_JAAVJI010000002.1"/>
</dbReference>
<dbReference type="Pfam" id="PF09859">
    <property type="entry name" value="Oxygenase-NA"/>
    <property type="match status" value="1"/>
</dbReference>
<reference evidence="3 4" key="1">
    <citation type="submission" date="2020-03" db="EMBL/GenBank/DDBJ databases">
        <authorList>
            <person name="Wang L."/>
            <person name="He N."/>
            <person name="Li Y."/>
            <person name="Fang Y."/>
            <person name="Zhang F."/>
        </authorList>
    </citation>
    <scope>NUCLEOTIDE SEQUENCE [LARGE SCALE GENOMIC DNA]</scope>
    <source>
        <strain evidence="4">hsmgli-8</strain>
    </source>
</reference>
<comment type="similarity">
    <text evidence="1">Belongs to the iron/ascorbate-dependent oxidoreductase family.</text>
</comment>
<organism evidence="3 4">
    <name type="scientific">Pseudomonas quercus</name>
    <dbReference type="NCBI Taxonomy" id="2722792"/>
    <lineage>
        <taxon>Bacteria</taxon>
        <taxon>Pseudomonadati</taxon>
        <taxon>Pseudomonadota</taxon>
        <taxon>Gammaproteobacteria</taxon>
        <taxon>Pseudomonadales</taxon>
        <taxon>Pseudomonadaceae</taxon>
        <taxon>Pseudomonas</taxon>
    </lineage>
</organism>
<name>A0ABX0YCQ7_9PSED</name>
<dbReference type="EMBL" id="JAAVJI010000002">
    <property type="protein sequence ID" value="NJP00011.1"/>
    <property type="molecule type" value="Genomic_DNA"/>
</dbReference>
<evidence type="ECO:0000313" key="3">
    <source>
        <dbReference type="EMBL" id="NJP00011.1"/>
    </source>
</evidence>
<evidence type="ECO:0000259" key="2">
    <source>
        <dbReference type="PROSITE" id="PS51471"/>
    </source>
</evidence>
<dbReference type="InterPro" id="IPR018655">
    <property type="entry name" value="DUF2086"/>
</dbReference>
<protein>
    <submittedName>
        <fullName evidence="3">2OG-Fe(II) oxygenase</fullName>
    </submittedName>
</protein>
<evidence type="ECO:0000313" key="4">
    <source>
        <dbReference type="Proteomes" id="UP000746535"/>
    </source>
</evidence>
<sequence length="238" mass="26386">MPDAALEERLAALPWDEHLAGLDAKGYTLIQGLLTPQACDQLAGGYEHDATFRACIHMARYGFGSGTYKYFAYPLPALIATLRAQVYPRLAPLANAWNARLGIPEHYPPLLDTFIAECATAGQHKPTPLLLRYTAGDYNCLHRDLYGDVAFPMQMVVLLSQPGSDFARGEFVITEQRPRMQSRATVLPLAAGDALIFSVNRRPVKGTKGYYSVYTRHGVSDVRDGNRFRLGIIFHDAK</sequence>
<keyword evidence="1" id="KW-0408">Iron</keyword>
<comment type="caution">
    <text evidence="3">The sequence shown here is derived from an EMBL/GenBank/DDBJ whole genome shotgun (WGS) entry which is preliminary data.</text>
</comment>
<dbReference type="Proteomes" id="UP000746535">
    <property type="component" value="Unassembled WGS sequence"/>
</dbReference>
<proteinExistence type="inferred from homology"/>
<gene>
    <name evidence="3" type="ORF">HBH25_03935</name>
</gene>
<dbReference type="Gene3D" id="2.60.120.620">
    <property type="entry name" value="q2cbj1_9rhob like domain"/>
    <property type="match status" value="1"/>
</dbReference>
<accession>A0ABX0YCQ7</accession>
<keyword evidence="4" id="KW-1185">Reference proteome</keyword>
<dbReference type="PROSITE" id="PS51471">
    <property type="entry name" value="FE2OG_OXY"/>
    <property type="match status" value="1"/>
</dbReference>
<dbReference type="InterPro" id="IPR005123">
    <property type="entry name" value="Oxoglu/Fe-dep_dioxygenase_dom"/>
</dbReference>
<keyword evidence="1" id="KW-0560">Oxidoreductase</keyword>
<evidence type="ECO:0000256" key="1">
    <source>
        <dbReference type="RuleBase" id="RU003682"/>
    </source>
</evidence>